<dbReference type="SUPFAM" id="SSF52540">
    <property type="entry name" value="P-loop containing nucleoside triphosphate hydrolases"/>
    <property type="match status" value="1"/>
</dbReference>
<gene>
    <name evidence="1" type="ORF">NK667_16290</name>
</gene>
<evidence type="ECO:0008006" key="3">
    <source>
        <dbReference type="Google" id="ProtNLM"/>
    </source>
</evidence>
<name>A0ABY5EAE9_9PSED</name>
<protein>
    <recommendedName>
        <fullName evidence="3">AAA ATPase domain-containing protein</fullName>
    </recommendedName>
</protein>
<dbReference type="NCBIfam" id="NF041065">
    <property type="entry name" value="DpdH"/>
    <property type="match status" value="1"/>
</dbReference>
<evidence type="ECO:0000313" key="1">
    <source>
        <dbReference type="EMBL" id="UTO11757.1"/>
    </source>
</evidence>
<dbReference type="InterPro" id="IPR027417">
    <property type="entry name" value="P-loop_NTPase"/>
</dbReference>
<dbReference type="Proteomes" id="UP001059607">
    <property type="component" value="Chromosome"/>
</dbReference>
<sequence length="1032" mass="117168">MSLINYWPQPEYVTQCIRTEAEELAEHVLLAVHEPMQLLRVGSGADQLCDEENLLEHFLSIERPIPIIGRSGVGKSHLIRWLDAKLKLHSDCQSWHVVRIPKNASLRQVLELLLAGLEGEDFEQARSRISSVGEQLKTEAVADLLLTFMSQQLNELHQDAAQKVAYYREHPSARQQLRAEEAQRLRDIQTYTLPGRGLSELITDPNFKKSLLKPEHCIHQFASRLTQGATDHELLRNDYQIKDGDLDFSFNLDDLCLSARQCVSQTQLNTNQLAREGAARVLNEVLGESTRTVFGYLFQFNGGSFQDLFKEIRRSLKQQNRTLVVLVEDMAAISAIEDVLIDSLLEESVRDGEQELCTLRSAIAVTDGYQGYLRRQDTIKTRAQYEWHIREQGQGPEQTLERIVNFCGRYLNAARFGSEALKSSWLGRKSDSWPPVWSDSDDDRDDLKAFGYATFGVPLFPFNRNAIAALADSFCRKGDEELKFNPRQVLNEILLRTLSNYRKTCLSKAFPPADFAGIKVKAGLSGALQKLEKPERCKTLAAIWGYDSRSIEDLQRKMDCRVAWIFGLDGLAAMLKDGLSIYEVAPSGSIVSETSIRAVKQGALQDLSPETVDSNQLELHLLEEVVTLWFQRKQKLGQEEARILRAGLLGMYEQYARLDWIGLKEKPSLKISSRILIELPYAMGNNAGSKMHFCLEEDFKLPQKAEFLQGVALALLRYEYFNRKSDRDIGWGYPNGFGDYLLYQSFAAYWVPDMLQTLAVEMRQALPGVLGKQLQSAMTLGLLTDSNNDRQRLNELLRTAEEIRESEMSAVVPELKQAREQVLEKWDDQREAWLKLVSANDHGMDGDLALNAFKVAKTNQDPQLVKLSNTITQALRPSINVVEVLDGCTRQDTFCSLLDEMAGLVRDISVGGQYYPTLPDFPNAKKMQASLVALKDSESWRVVKDLLALREETDVIRRLQRVNQLDGLRLELVVKVLTNWNIFYGFVLPRLESENEKWGGDILKQSQDSVTRLLDEMAKTVTDLRDENHEHA</sequence>
<proteinExistence type="predicted"/>
<accession>A0ABY5EAE9</accession>
<dbReference type="EMBL" id="CP101125">
    <property type="protein sequence ID" value="UTO11757.1"/>
    <property type="molecule type" value="Genomic_DNA"/>
</dbReference>
<dbReference type="RefSeq" id="WP_054615457.1">
    <property type="nucleotide sequence ID" value="NZ_CP101125.1"/>
</dbReference>
<organism evidence="1 2">
    <name type="scientific">Pseudomonas nunensis</name>
    <dbReference type="NCBI Taxonomy" id="2961896"/>
    <lineage>
        <taxon>Bacteria</taxon>
        <taxon>Pseudomonadati</taxon>
        <taxon>Pseudomonadota</taxon>
        <taxon>Gammaproteobacteria</taxon>
        <taxon>Pseudomonadales</taxon>
        <taxon>Pseudomonadaceae</taxon>
        <taxon>Pseudomonas</taxon>
    </lineage>
</organism>
<evidence type="ECO:0000313" key="2">
    <source>
        <dbReference type="Proteomes" id="UP001059607"/>
    </source>
</evidence>
<keyword evidence="2" id="KW-1185">Reference proteome</keyword>
<reference evidence="1" key="1">
    <citation type="submission" date="2022-07" db="EMBL/GenBank/DDBJ databases">
        <title>Pseudomonas nunamit sp. nov. an antifungal species isolated from Greenland.</title>
        <authorList>
            <person name="Ntana F."/>
            <person name="Hennessy R.C."/>
            <person name="Zervas A."/>
            <person name="Stougaard P."/>
        </authorList>
    </citation>
    <scope>NUCLEOTIDE SEQUENCE</scope>
    <source>
        <strain evidence="1">In5</strain>
    </source>
</reference>